<dbReference type="EMBL" id="VOIH02000007">
    <property type="protein sequence ID" value="KAF3442821.1"/>
    <property type="molecule type" value="Genomic_DNA"/>
</dbReference>
<dbReference type="AlphaFoldDB" id="A0A8K0MDQ7"/>
<sequence length="76" mass="9054">MLHKRSSRRVDEPIVEPSSKRLRTGIDLTSSSGVICQDIINVRLAFETELKRLKIDHCYEMYHWYMDQFRKDPGEQ</sequence>
<organism evidence="1 2">
    <name type="scientific">Rhamnella rubrinervis</name>
    <dbReference type="NCBI Taxonomy" id="2594499"/>
    <lineage>
        <taxon>Eukaryota</taxon>
        <taxon>Viridiplantae</taxon>
        <taxon>Streptophyta</taxon>
        <taxon>Embryophyta</taxon>
        <taxon>Tracheophyta</taxon>
        <taxon>Spermatophyta</taxon>
        <taxon>Magnoliopsida</taxon>
        <taxon>eudicotyledons</taxon>
        <taxon>Gunneridae</taxon>
        <taxon>Pentapetalae</taxon>
        <taxon>rosids</taxon>
        <taxon>fabids</taxon>
        <taxon>Rosales</taxon>
        <taxon>Rhamnaceae</taxon>
        <taxon>rhamnoid group</taxon>
        <taxon>Rhamneae</taxon>
        <taxon>Rhamnella</taxon>
    </lineage>
</organism>
<reference evidence="1" key="1">
    <citation type="submission" date="2020-03" db="EMBL/GenBank/DDBJ databases">
        <title>A high-quality chromosome-level genome assembly of a woody plant with both climbing and erect habits, Rhamnella rubrinervis.</title>
        <authorList>
            <person name="Lu Z."/>
            <person name="Yang Y."/>
            <person name="Zhu X."/>
            <person name="Sun Y."/>
        </authorList>
    </citation>
    <scope>NUCLEOTIDE SEQUENCE</scope>
    <source>
        <strain evidence="1">BYM</strain>
        <tissue evidence="1">Leaf</tissue>
    </source>
</reference>
<gene>
    <name evidence="1" type="ORF">FNV43_RR16739</name>
</gene>
<protein>
    <submittedName>
        <fullName evidence="1">Uncharacterized protein</fullName>
    </submittedName>
</protein>
<proteinExistence type="predicted"/>
<keyword evidence="2" id="KW-1185">Reference proteome</keyword>
<accession>A0A8K0MDQ7</accession>
<evidence type="ECO:0000313" key="2">
    <source>
        <dbReference type="Proteomes" id="UP000796880"/>
    </source>
</evidence>
<evidence type="ECO:0000313" key="1">
    <source>
        <dbReference type="EMBL" id="KAF3442821.1"/>
    </source>
</evidence>
<name>A0A8K0MDQ7_9ROSA</name>
<comment type="caution">
    <text evidence="1">The sequence shown here is derived from an EMBL/GenBank/DDBJ whole genome shotgun (WGS) entry which is preliminary data.</text>
</comment>
<dbReference type="Proteomes" id="UP000796880">
    <property type="component" value="Unassembled WGS sequence"/>
</dbReference>